<dbReference type="AlphaFoldDB" id="A0A0F9R3W3"/>
<proteinExistence type="predicted"/>
<reference evidence="1" key="1">
    <citation type="journal article" date="2015" name="Nature">
        <title>Complex archaea that bridge the gap between prokaryotes and eukaryotes.</title>
        <authorList>
            <person name="Spang A."/>
            <person name="Saw J.H."/>
            <person name="Jorgensen S.L."/>
            <person name="Zaremba-Niedzwiedzka K."/>
            <person name="Martijn J."/>
            <person name="Lind A.E."/>
            <person name="van Eijk R."/>
            <person name="Schleper C."/>
            <person name="Guy L."/>
            <person name="Ettema T.J."/>
        </authorList>
    </citation>
    <scope>NUCLEOTIDE SEQUENCE</scope>
</reference>
<gene>
    <name evidence="1" type="ORF">LCGC14_0940420</name>
</gene>
<comment type="caution">
    <text evidence="1">The sequence shown here is derived from an EMBL/GenBank/DDBJ whole genome shotgun (WGS) entry which is preliminary data.</text>
</comment>
<sequence>MIKLSNLYVKNIEKLAQECKIPLKKSAKKADKIKTILNTGIPEDKLKRLYEKYFNEQSTVKPRSITTVNRLKLVEDQIKFIMTKIDEINVKLANLSSTDPSINTHDILDIKNIIKSNILPGKSITVDELLNIKRLSKFTRDSIYTAVIDLVDEEIFDVSKGNSKNKIQGYIGRLIRR</sequence>
<evidence type="ECO:0000313" key="1">
    <source>
        <dbReference type="EMBL" id="KKN19961.1"/>
    </source>
</evidence>
<dbReference type="EMBL" id="LAZR01003285">
    <property type="protein sequence ID" value="KKN19961.1"/>
    <property type="molecule type" value="Genomic_DNA"/>
</dbReference>
<organism evidence="1">
    <name type="scientific">marine sediment metagenome</name>
    <dbReference type="NCBI Taxonomy" id="412755"/>
    <lineage>
        <taxon>unclassified sequences</taxon>
        <taxon>metagenomes</taxon>
        <taxon>ecological metagenomes</taxon>
    </lineage>
</organism>
<accession>A0A0F9R3W3</accession>
<name>A0A0F9R3W3_9ZZZZ</name>
<protein>
    <submittedName>
        <fullName evidence="1">Uncharacterized protein</fullName>
    </submittedName>
</protein>